<dbReference type="InterPro" id="IPR012677">
    <property type="entry name" value="Nucleotide-bd_a/b_plait_sf"/>
</dbReference>
<dbReference type="SUPFAM" id="SSF50729">
    <property type="entry name" value="PH domain-like"/>
    <property type="match status" value="1"/>
</dbReference>
<dbReference type="GO" id="GO:0000281">
    <property type="term" value="P:mitotic cytokinesis"/>
    <property type="evidence" value="ECO:0007669"/>
    <property type="project" value="TreeGrafter"/>
</dbReference>
<feature type="region of interest" description="Disordered" evidence="2">
    <location>
        <begin position="1"/>
        <end position="43"/>
    </location>
</feature>
<dbReference type="InterPro" id="IPR051364">
    <property type="entry name" value="Cytokinesis/Rho-signaling"/>
</dbReference>
<dbReference type="SUPFAM" id="SSF54928">
    <property type="entry name" value="RNA-binding domain, RBD"/>
    <property type="match status" value="1"/>
</dbReference>
<dbReference type="PROSITE" id="PS50003">
    <property type="entry name" value="PH_DOMAIN"/>
    <property type="match status" value="1"/>
</dbReference>
<dbReference type="SMART" id="SM00233">
    <property type="entry name" value="PH"/>
    <property type="match status" value="1"/>
</dbReference>
<dbReference type="Pfam" id="PF08174">
    <property type="entry name" value="Anillin"/>
    <property type="match status" value="1"/>
</dbReference>
<dbReference type="GO" id="GO:0005826">
    <property type="term" value="C:actomyosin contractile ring"/>
    <property type="evidence" value="ECO:0007669"/>
    <property type="project" value="TreeGrafter"/>
</dbReference>
<evidence type="ECO:0000256" key="1">
    <source>
        <dbReference type="PROSITE-ProRule" id="PRU00176"/>
    </source>
</evidence>
<keyword evidence="1" id="KW-0694">RNA-binding</keyword>
<dbReference type="Gene3D" id="2.30.29.30">
    <property type="entry name" value="Pleckstrin-homology domain (PH domain)/Phosphotyrosine-binding domain (PTB)"/>
    <property type="match status" value="1"/>
</dbReference>
<accession>A0A914M599</accession>
<dbReference type="Gene3D" id="3.30.70.330">
    <property type="match status" value="1"/>
</dbReference>
<evidence type="ECO:0000313" key="5">
    <source>
        <dbReference type="Proteomes" id="UP000887563"/>
    </source>
</evidence>
<dbReference type="InterPro" id="IPR012966">
    <property type="entry name" value="AHD"/>
</dbReference>
<protein>
    <submittedName>
        <fullName evidence="6">PH domain-containing protein</fullName>
    </submittedName>
</protein>
<evidence type="ECO:0000313" key="6">
    <source>
        <dbReference type="WBParaSite" id="Minc3s01304g22615"/>
    </source>
</evidence>
<dbReference type="WBParaSite" id="Minc3s01304g22615">
    <property type="protein sequence ID" value="Minc3s01304g22615"/>
    <property type="gene ID" value="Minc3s01304g22615"/>
</dbReference>
<dbReference type="InterPro" id="IPR037840">
    <property type="entry name" value="PH_Anillin"/>
</dbReference>
<dbReference type="InterPro" id="IPR000504">
    <property type="entry name" value="RRM_dom"/>
</dbReference>
<organism evidence="5 6">
    <name type="scientific">Meloidogyne incognita</name>
    <name type="common">Southern root-knot nematode worm</name>
    <name type="synonym">Oxyuris incognita</name>
    <dbReference type="NCBI Taxonomy" id="6306"/>
    <lineage>
        <taxon>Eukaryota</taxon>
        <taxon>Metazoa</taxon>
        <taxon>Ecdysozoa</taxon>
        <taxon>Nematoda</taxon>
        <taxon>Chromadorea</taxon>
        <taxon>Rhabditida</taxon>
        <taxon>Tylenchina</taxon>
        <taxon>Tylenchomorpha</taxon>
        <taxon>Tylenchoidea</taxon>
        <taxon>Meloidogynidae</taxon>
        <taxon>Meloidogyninae</taxon>
        <taxon>Meloidogyne</taxon>
        <taxon>Meloidogyne incognita group</taxon>
    </lineage>
</organism>
<feature type="domain" description="RRM" evidence="4">
    <location>
        <begin position="48"/>
        <end position="130"/>
    </location>
</feature>
<dbReference type="PROSITE" id="PS50102">
    <property type="entry name" value="RRM"/>
    <property type="match status" value="1"/>
</dbReference>
<dbReference type="AlphaFoldDB" id="A0A914M599"/>
<keyword evidence="5" id="KW-1185">Reference proteome</keyword>
<name>A0A914M599_MELIC</name>
<feature type="compositionally biased region" description="Polar residues" evidence="2">
    <location>
        <begin position="1"/>
        <end position="26"/>
    </location>
</feature>
<feature type="region of interest" description="Disordered" evidence="2">
    <location>
        <begin position="226"/>
        <end position="266"/>
    </location>
</feature>
<dbReference type="SMART" id="SM00360">
    <property type="entry name" value="RRM"/>
    <property type="match status" value="1"/>
</dbReference>
<dbReference type="Pfam" id="PF00076">
    <property type="entry name" value="RRM_1"/>
    <property type="match status" value="1"/>
</dbReference>
<dbReference type="GO" id="GO:0031106">
    <property type="term" value="P:septin ring organization"/>
    <property type="evidence" value="ECO:0007669"/>
    <property type="project" value="TreeGrafter"/>
</dbReference>
<sequence>MLQNSQQDIDASANPGMNQQLSNSTNPQQQQPPFPQHQQQHHFPAQDCTIWMGDLSPDWDASYIREAFGQYGKDIVNVKMVTTDQGVKKATYCFVEFSNEDSARDALLDVNGKPFPNDPSGRARFNLASANSPHQMSVEYNLFVNNLSPDVDDVSLFRQIQNRSAKRNLEISKLCEPSKEVFEKSRQHVSTLIHSFNSQSPATIASPTPKKSKAQAPIAPVNSVKFTSETDQQKALPLQLSSSPVKKKPAPIVPPKPVSSSKDKFRPITPTETIIGSLWDDINRELEKYKAERKKQKSDLNLSLKSSTPTSSFSSISHLNSKQEVEGESVFLEKRQHSVLSSDVDDNKSDDLNFSISSKTARKIDSTISDQSSIGQQSQKSQQEVQLKRLHDMIVVQQDQICQASRALAFCRQNDQFRGGREEIDAQRALLIATERRRALLLERDRLMSGKQIQQSNASTIEPKGTLIFSSISIRLSREYVNNCSHGGASSINRYYFIILIKCGELVLHTSLASSEQGIKSGSIEFTHYIPIEGLTPDFFCELEIYSLKASHEKDSSDRSARSKKGTWRRMVISTPLNAYSNTFNNYSTGNAHRPIGVMDPGFQRVGHLSITRQLIGRQKFLLNDTVYPLDGSCLLSMDCHTDENSSKFGGYSSFLSLYQIVSGFGAWNRFWCVLDNGLLNFWRYPEDEGTKTPTVTIELVWCITSVTALPPSAASFPNSMQVDVVPPQLNEGDKKEGVRMLFAADTPNERDYWMLFAADTPNERDYWLENINRAIRNVNIWRPIKRK</sequence>
<dbReference type="PANTHER" id="PTHR21538">
    <property type="entry name" value="ANILLIN/RHOTEKIN RTKN"/>
    <property type="match status" value="1"/>
</dbReference>
<evidence type="ECO:0000259" key="3">
    <source>
        <dbReference type="PROSITE" id="PS50003"/>
    </source>
</evidence>
<dbReference type="CDD" id="cd01263">
    <property type="entry name" value="PH_anillin"/>
    <property type="match status" value="1"/>
</dbReference>
<feature type="compositionally biased region" description="Low complexity" evidence="2">
    <location>
        <begin position="300"/>
        <end position="319"/>
    </location>
</feature>
<dbReference type="Proteomes" id="UP000887563">
    <property type="component" value="Unplaced"/>
</dbReference>
<dbReference type="PANTHER" id="PTHR21538:SF23">
    <property type="entry name" value="ANILLIN"/>
    <property type="match status" value="1"/>
</dbReference>
<feature type="region of interest" description="Disordered" evidence="2">
    <location>
        <begin position="293"/>
        <end position="320"/>
    </location>
</feature>
<dbReference type="GO" id="GO:0003723">
    <property type="term" value="F:RNA binding"/>
    <property type="evidence" value="ECO:0007669"/>
    <property type="project" value="UniProtKB-UniRule"/>
</dbReference>
<dbReference type="InterPro" id="IPR001849">
    <property type="entry name" value="PH_domain"/>
</dbReference>
<evidence type="ECO:0000256" key="2">
    <source>
        <dbReference type="SAM" id="MobiDB-lite"/>
    </source>
</evidence>
<dbReference type="InterPro" id="IPR011993">
    <property type="entry name" value="PH-like_dom_sf"/>
</dbReference>
<reference evidence="6" key="1">
    <citation type="submission" date="2022-11" db="UniProtKB">
        <authorList>
            <consortium name="WormBaseParasite"/>
        </authorList>
    </citation>
    <scope>IDENTIFICATION</scope>
</reference>
<feature type="domain" description="PH" evidence="3">
    <location>
        <begin position="646"/>
        <end position="777"/>
    </location>
</feature>
<dbReference type="InterPro" id="IPR035979">
    <property type="entry name" value="RBD_domain_sf"/>
</dbReference>
<evidence type="ECO:0000259" key="4">
    <source>
        <dbReference type="PROSITE" id="PS50102"/>
    </source>
</evidence>
<proteinExistence type="predicted"/>
<dbReference type="GO" id="GO:0000915">
    <property type="term" value="P:actomyosin contractile ring assembly"/>
    <property type="evidence" value="ECO:0007669"/>
    <property type="project" value="TreeGrafter"/>
</dbReference>